<dbReference type="PANTHER" id="PTHR48016">
    <property type="entry name" value="MAP KINASE KINASE KINASE SSK2-RELATED-RELATED"/>
    <property type="match status" value="1"/>
</dbReference>
<keyword evidence="13" id="KW-1185">Reference proteome</keyword>
<feature type="compositionally biased region" description="Low complexity" evidence="10">
    <location>
        <begin position="8"/>
        <end position="18"/>
    </location>
</feature>
<comment type="similarity">
    <text evidence="1">Belongs to the protein kinase superfamily. STE Ser/Thr protein kinase family. MAP kinase kinase kinase subfamily.</text>
</comment>
<evidence type="ECO:0000256" key="6">
    <source>
        <dbReference type="ARBA" id="ARBA00022840"/>
    </source>
</evidence>
<dbReference type="PANTHER" id="PTHR48016:SF12">
    <property type="entry name" value="PROTEIN KINASE DOMAIN-CONTAINING PROTEIN"/>
    <property type="match status" value="1"/>
</dbReference>
<dbReference type="InterPro" id="IPR011009">
    <property type="entry name" value="Kinase-like_dom_sf"/>
</dbReference>
<keyword evidence="3" id="KW-0808">Transferase</keyword>
<organism evidence="12 13">
    <name type="scientific">Ricinus communis</name>
    <name type="common">Castor bean</name>
    <dbReference type="NCBI Taxonomy" id="3988"/>
    <lineage>
        <taxon>Eukaryota</taxon>
        <taxon>Viridiplantae</taxon>
        <taxon>Streptophyta</taxon>
        <taxon>Embryophyta</taxon>
        <taxon>Tracheophyta</taxon>
        <taxon>Spermatophyta</taxon>
        <taxon>Magnoliopsida</taxon>
        <taxon>eudicotyledons</taxon>
        <taxon>Gunneridae</taxon>
        <taxon>Pentapetalae</taxon>
        <taxon>rosids</taxon>
        <taxon>fabids</taxon>
        <taxon>Malpighiales</taxon>
        <taxon>Euphorbiaceae</taxon>
        <taxon>Acalyphoideae</taxon>
        <taxon>Acalypheae</taxon>
        <taxon>Ricinus</taxon>
    </lineage>
</organism>
<feature type="compositionally biased region" description="Low complexity" evidence="10">
    <location>
        <begin position="65"/>
        <end position="74"/>
    </location>
</feature>
<evidence type="ECO:0000256" key="3">
    <source>
        <dbReference type="ARBA" id="ARBA00022679"/>
    </source>
</evidence>
<feature type="domain" description="Protein kinase" evidence="11">
    <location>
        <begin position="354"/>
        <end position="615"/>
    </location>
</feature>
<keyword evidence="4 9" id="KW-0547">Nucleotide-binding</keyword>
<dbReference type="SUPFAM" id="SSF56112">
    <property type="entry name" value="Protein kinase-like (PK-like)"/>
    <property type="match status" value="1"/>
</dbReference>
<dbReference type="Gene3D" id="1.10.510.10">
    <property type="entry name" value="Transferase(Phosphotransferase) domain 1"/>
    <property type="match status" value="1"/>
</dbReference>
<evidence type="ECO:0000256" key="7">
    <source>
        <dbReference type="ARBA" id="ARBA00047559"/>
    </source>
</evidence>
<dbReference type="AlphaFoldDB" id="B9R7I4"/>
<dbReference type="EMBL" id="EQ973772">
    <property type="protein sequence ID" value="EEF52464.1"/>
    <property type="molecule type" value="Genomic_DNA"/>
</dbReference>
<dbReference type="InterPro" id="IPR050538">
    <property type="entry name" value="MAP_kinase_kinase_kinase"/>
</dbReference>
<dbReference type="InParanoid" id="B9R7I4"/>
<dbReference type="EC" id="2.7.11.25" evidence="2"/>
<name>B9R7I4_RICCO</name>
<feature type="compositionally biased region" description="Polar residues" evidence="10">
    <location>
        <begin position="37"/>
        <end position="48"/>
    </location>
</feature>
<feature type="binding site" evidence="9">
    <location>
        <position position="383"/>
    </location>
    <ligand>
        <name>ATP</name>
        <dbReference type="ChEBI" id="CHEBI:30616"/>
    </ligand>
</feature>
<protein>
    <recommendedName>
        <fullName evidence="2">mitogen-activated protein kinase kinase kinase</fullName>
        <ecNumber evidence="2">2.7.11.25</ecNumber>
    </recommendedName>
</protein>
<gene>
    <name evidence="12" type="ORF">RCOM_1591950</name>
</gene>
<dbReference type="GO" id="GO:0004709">
    <property type="term" value="F:MAP kinase kinase kinase activity"/>
    <property type="evidence" value="ECO:0000318"/>
    <property type="project" value="GO_Central"/>
</dbReference>
<dbReference type="PROSITE" id="PS50011">
    <property type="entry name" value="PROTEIN_KINASE_DOM"/>
    <property type="match status" value="1"/>
</dbReference>
<dbReference type="GO" id="GO:0005737">
    <property type="term" value="C:cytoplasm"/>
    <property type="evidence" value="ECO:0000318"/>
    <property type="project" value="GO_Central"/>
</dbReference>
<dbReference type="InterPro" id="IPR000719">
    <property type="entry name" value="Prot_kinase_dom"/>
</dbReference>
<dbReference type="InterPro" id="IPR017441">
    <property type="entry name" value="Protein_kinase_ATP_BS"/>
</dbReference>
<reference evidence="13" key="1">
    <citation type="journal article" date="2010" name="Nat. Biotechnol.">
        <title>Draft genome sequence of the oilseed species Ricinus communis.</title>
        <authorList>
            <person name="Chan A.P."/>
            <person name="Crabtree J."/>
            <person name="Zhao Q."/>
            <person name="Lorenzi H."/>
            <person name="Orvis J."/>
            <person name="Puiu D."/>
            <person name="Melake-Berhan A."/>
            <person name="Jones K.M."/>
            <person name="Redman J."/>
            <person name="Chen G."/>
            <person name="Cahoon E.B."/>
            <person name="Gedil M."/>
            <person name="Stanke M."/>
            <person name="Haas B.J."/>
            <person name="Wortman J.R."/>
            <person name="Fraser-Liggett C.M."/>
            <person name="Ravel J."/>
            <person name="Rabinowicz P.D."/>
        </authorList>
    </citation>
    <scope>NUCLEOTIDE SEQUENCE [LARGE SCALE GENOMIC DNA]</scope>
    <source>
        <strain evidence="13">cv. Hale</strain>
    </source>
</reference>
<dbReference type="STRING" id="3988.B9R7I4"/>
<evidence type="ECO:0000256" key="9">
    <source>
        <dbReference type="PROSITE-ProRule" id="PRU10141"/>
    </source>
</evidence>
<dbReference type="FunFam" id="1.10.510.10:FF:001239">
    <property type="entry name" value="Predicted protein"/>
    <property type="match status" value="1"/>
</dbReference>
<evidence type="ECO:0000256" key="8">
    <source>
        <dbReference type="ARBA" id="ARBA00048329"/>
    </source>
</evidence>
<accession>B9R7I4</accession>
<evidence type="ECO:0000259" key="11">
    <source>
        <dbReference type="PROSITE" id="PS50011"/>
    </source>
</evidence>
<comment type="catalytic activity">
    <reaction evidence="8">
        <text>L-seryl-[protein] + ATP = O-phospho-L-seryl-[protein] + ADP + H(+)</text>
        <dbReference type="Rhea" id="RHEA:17989"/>
        <dbReference type="Rhea" id="RHEA-COMP:9863"/>
        <dbReference type="Rhea" id="RHEA-COMP:11604"/>
        <dbReference type="ChEBI" id="CHEBI:15378"/>
        <dbReference type="ChEBI" id="CHEBI:29999"/>
        <dbReference type="ChEBI" id="CHEBI:30616"/>
        <dbReference type="ChEBI" id="CHEBI:83421"/>
        <dbReference type="ChEBI" id="CHEBI:456216"/>
        <dbReference type="EC" id="2.7.11.25"/>
    </reaction>
</comment>
<evidence type="ECO:0000256" key="10">
    <source>
        <dbReference type="SAM" id="MobiDB-lite"/>
    </source>
</evidence>
<evidence type="ECO:0000256" key="4">
    <source>
        <dbReference type="ARBA" id="ARBA00022741"/>
    </source>
</evidence>
<evidence type="ECO:0000313" key="13">
    <source>
        <dbReference type="Proteomes" id="UP000008311"/>
    </source>
</evidence>
<evidence type="ECO:0000256" key="5">
    <source>
        <dbReference type="ARBA" id="ARBA00022777"/>
    </source>
</evidence>
<dbReference type="GO" id="GO:0005524">
    <property type="term" value="F:ATP binding"/>
    <property type="evidence" value="ECO:0007669"/>
    <property type="project" value="UniProtKB-UniRule"/>
</dbReference>
<dbReference type="Proteomes" id="UP000008311">
    <property type="component" value="Unassembled WGS sequence"/>
</dbReference>
<sequence length="692" mass="76566">MLYFPKTSSSSPSSPPVSANNTKRLTRQRKIRHETQQDLGLQFSQDRLNSPPASPDSARKPRSPPCSSSSSSPALPQPLPLPESHFTRRLEPFGFIPGHAVPASPEERPIYLLRRNSADQVDINSATGSSNFQWRFSPQDPNVDTANHGLRLNIAPRSAPSSPLVSPRRSNAGEFSTTFNAADSTKCSKTCCKGQLNDLNIECVNYKLSWIDSPRSAPTSGFSSPNVSPQRSYTIDFLPSFVAREVPDLGRHAGHTSRKSLVKTGNGLDRSAIYPSQQSPTPNKKPPHKFSFQLHNKMFVGKSKEWPETNSQFSAHPLPLPPGAASPQSFIPSPPAILHHTIEKPNVSLRKTQWLKGKLIGRGTYGSVYVGTNRETGALCAMKEVDIIPGDSKSVECIKQLEQEIRLLQHLEHPNIVQYYSCEIVDDHFYIYLEYVYPGSISKYVREHCGAMTESIVRNFTRHILSGLAYLHSKKTIHRDIKGANLLVNSSGIVKLADFGMAKHLSGLSYELSLKGSPHWMAPEVIQAVMQNNANPDLALAVDIWSLGCTIIEMFTGKPPWGELEGPQAMFKALNKTPPIPEAMSPEAKDFLCCCLRRNPAERPSASMLLEHPFLRNSSELNLSTCPLSLKNLTLLITLLRPQLKSFPYHKVVYGLHNFSSSSNVSSNMPHVAVNNHPLALLRSHGKEVPHI</sequence>
<evidence type="ECO:0000256" key="1">
    <source>
        <dbReference type="ARBA" id="ARBA00006529"/>
    </source>
</evidence>
<evidence type="ECO:0000313" key="12">
    <source>
        <dbReference type="EMBL" id="EEF52464.1"/>
    </source>
</evidence>
<proteinExistence type="inferred from homology"/>
<evidence type="ECO:0000256" key="2">
    <source>
        <dbReference type="ARBA" id="ARBA00012406"/>
    </source>
</evidence>
<feature type="compositionally biased region" description="Basic residues" evidence="10">
    <location>
        <begin position="252"/>
        <end position="261"/>
    </location>
</feature>
<feature type="region of interest" description="Disordered" evidence="10">
    <location>
        <begin position="1"/>
        <end position="85"/>
    </location>
</feature>
<dbReference type="PROSITE" id="PS00107">
    <property type="entry name" value="PROTEIN_KINASE_ATP"/>
    <property type="match status" value="1"/>
</dbReference>
<feature type="region of interest" description="Disordered" evidence="10">
    <location>
        <begin position="251"/>
        <end position="289"/>
    </location>
</feature>
<comment type="catalytic activity">
    <reaction evidence="7">
        <text>L-threonyl-[protein] + ATP = O-phospho-L-threonyl-[protein] + ADP + H(+)</text>
        <dbReference type="Rhea" id="RHEA:46608"/>
        <dbReference type="Rhea" id="RHEA-COMP:11060"/>
        <dbReference type="Rhea" id="RHEA-COMP:11605"/>
        <dbReference type="ChEBI" id="CHEBI:15378"/>
        <dbReference type="ChEBI" id="CHEBI:30013"/>
        <dbReference type="ChEBI" id="CHEBI:30616"/>
        <dbReference type="ChEBI" id="CHEBI:61977"/>
        <dbReference type="ChEBI" id="CHEBI:456216"/>
        <dbReference type="EC" id="2.7.11.25"/>
    </reaction>
</comment>
<dbReference type="GO" id="GO:0000165">
    <property type="term" value="P:MAPK cascade"/>
    <property type="evidence" value="ECO:0000318"/>
    <property type="project" value="GO_Central"/>
</dbReference>
<dbReference type="Pfam" id="PF00069">
    <property type="entry name" value="Pkinase"/>
    <property type="match status" value="1"/>
</dbReference>
<keyword evidence="5" id="KW-0418">Kinase</keyword>
<dbReference type="eggNOG" id="KOG0198">
    <property type="taxonomic scope" value="Eukaryota"/>
</dbReference>
<dbReference type="SMART" id="SM00220">
    <property type="entry name" value="S_TKc"/>
    <property type="match status" value="1"/>
</dbReference>
<keyword evidence="6 9" id="KW-0067">ATP-binding</keyword>